<evidence type="ECO:0000256" key="1">
    <source>
        <dbReference type="SAM" id="MobiDB-lite"/>
    </source>
</evidence>
<proteinExistence type="predicted"/>
<gene>
    <name evidence="2" type="ORF">ACFOUY_13045</name>
</gene>
<dbReference type="EMBL" id="JBHSBY010000123">
    <property type="protein sequence ID" value="MFC4197624.1"/>
    <property type="molecule type" value="Genomic_DNA"/>
</dbReference>
<feature type="compositionally biased region" description="Polar residues" evidence="1">
    <location>
        <begin position="60"/>
        <end position="71"/>
    </location>
</feature>
<reference evidence="3" key="1">
    <citation type="journal article" date="2019" name="Int. J. Syst. Evol. Microbiol.">
        <title>The Global Catalogue of Microorganisms (GCM) 10K type strain sequencing project: providing services to taxonomists for standard genome sequencing and annotation.</title>
        <authorList>
            <consortium name="The Broad Institute Genomics Platform"/>
            <consortium name="The Broad Institute Genome Sequencing Center for Infectious Disease"/>
            <person name="Wu L."/>
            <person name="Ma J."/>
        </authorList>
    </citation>
    <scope>NUCLEOTIDE SEQUENCE [LARGE SCALE GENOMIC DNA]</scope>
    <source>
        <strain evidence="3">CCM 8689</strain>
    </source>
</reference>
<organism evidence="2 3">
    <name type="scientific">Pedobacter jamesrossensis</name>
    <dbReference type="NCBI Taxonomy" id="1908238"/>
    <lineage>
        <taxon>Bacteria</taxon>
        <taxon>Pseudomonadati</taxon>
        <taxon>Bacteroidota</taxon>
        <taxon>Sphingobacteriia</taxon>
        <taxon>Sphingobacteriales</taxon>
        <taxon>Sphingobacteriaceae</taxon>
        <taxon>Pedobacter</taxon>
    </lineage>
</organism>
<protein>
    <submittedName>
        <fullName evidence="2">Uncharacterized protein</fullName>
    </submittedName>
</protein>
<dbReference type="Proteomes" id="UP001595792">
    <property type="component" value="Unassembled WGS sequence"/>
</dbReference>
<feature type="compositionally biased region" description="Basic and acidic residues" evidence="1">
    <location>
        <begin position="13"/>
        <end position="32"/>
    </location>
</feature>
<dbReference type="RefSeq" id="WP_378961243.1">
    <property type="nucleotide sequence ID" value="NZ_JBHRXC010000016.1"/>
</dbReference>
<keyword evidence="3" id="KW-1185">Reference proteome</keyword>
<sequence length="71" mass="7926">MLAYVQDLEEVHERIKKDSKKSYDPDEVKPEIDGLSEQIKGSDADSDKSLGKESEESNKQKQNQGSDAGKN</sequence>
<name>A0ABV8NME2_9SPHI</name>
<accession>A0ABV8NME2</accession>
<feature type="compositionally biased region" description="Basic and acidic residues" evidence="1">
    <location>
        <begin position="40"/>
        <end position="59"/>
    </location>
</feature>
<evidence type="ECO:0000313" key="2">
    <source>
        <dbReference type="EMBL" id="MFC4197624.1"/>
    </source>
</evidence>
<feature type="region of interest" description="Disordered" evidence="1">
    <location>
        <begin position="13"/>
        <end position="71"/>
    </location>
</feature>
<comment type="caution">
    <text evidence="2">The sequence shown here is derived from an EMBL/GenBank/DDBJ whole genome shotgun (WGS) entry which is preliminary data.</text>
</comment>
<evidence type="ECO:0000313" key="3">
    <source>
        <dbReference type="Proteomes" id="UP001595792"/>
    </source>
</evidence>